<name>A0ACC0CL23_9PEZI</name>
<dbReference type="EMBL" id="MU394409">
    <property type="protein sequence ID" value="KAI6081056.1"/>
    <property type="molecule type" value="Genomic_DNA"/>
</dbReference>
<proteinExistence type="predicted"/>
<accession>A0ACC0CL23</accession>
<protein>
    <submittedName>
        <fullName evidence="1">Uncharacterized protein</fullName>
    </submittedName>
</protein>
<reference evidence="1 2" key="1">
    <citation type="journal article" date="2022" name="New Phytol.">
        <title>Ecological generalism drives hyperdiversity of secondary metabolite gene clusters in xylarialean endophytes.</title>
        <authorList>
            <person name="Franco M.E.E."/>
            <person name="Wisecaver J.H."/>
            <person name="Arnold A.E."/>
            <person name="Ju Y.M."/>
            <person name="Slot J.C."/>
            <person name="Ahrendt S."/>
            <person name="Moore L.P."/>
            <person name="Eastman K.E."/>
            <person name="Scott K."/>
            <person name="Konkel Z."/>
            <person name="Mondo S.J."/>
            <person name="Kuo A."/>
            <person name="Hayes R.D."/>
            <person name="Haridas S."/>
            <person name="Andreopoulos B."/>
            <person name="Riley R."/>
            <person name="LaButti K."/>
            <person name="Pangilinan J."/>
            <person name="Lipzen A."/>
            <person name="Amirebrahimi M."/>
            <person name="Yan J."/>
            <person name="Adam C."/>
            <person name="Keymanesh K."/>
            <person name="Ng V."/>
            <person name="Louie K."/>
            <person name="Northen T."/>
            <person name="Drula E."/>
            <person name="Henrissat B."/>
            <person name="Hsieh H.M."/>
            <person name="Youens-Clark K."/>
            <person name="Lutzoni F."/>
            <person name="Miadlikowska J."/>
            <person name="Eastwood D.C."/>
            <person name="Hamelin R.C."/>
            <person name="Grigoriev I.V."/>
            <person name="U'Ren J.M."/>
        </authorList>
    </citation>
    <scope>NUCLEOTIDE SEQUENCE [LARGE SCALE GENOMIC DNA]</scope>
    <source>
        <strain evidence="1 2">ER1909</strain>
    </source>
</reference>
<organism evidence="1 2">
    <name type="scientific">Hypoxylon rubiginosum</name>
    <dbReference type="NCBI Taxonomy" id="110542"/>
    <lineage>
        <taxon>Eukaryota</taxon>
        <taxon>Fungi</taxon>
        <taxon>Dikarya</taxon>
        <taxon>Ascomycota</taxon>
        <taxon>Pezizomycotina</taxon>
        <taxon>Sordariomycetes</taxon>
        <taxon>Xylariomycetidae</taxon>
        <taxon>Xylariales</taxon>
        <taxon>Hypoxylaceae</taxon>
        <taxon>Hypoxylon</taxon>
    </lineage>
</organism>
<dbReference type="Proteomes" id="UP001497680">
    <property type="component" value="Unassembled WGS sequence"/>
</dbReference>
<gene>
    <name evidence="1" type="ORF">F4821DRAFT_250106</name>
</gene>
<sequence>MTTPKPRPVFIYGTLCAMPLLAWALTGDASNVSYVSKLAQPARLDGYKRFSLHNRDYPAVVKHEPHSSVDGYLLILDTTSQRRKLDDFEGEIYKPVPVDVTILDSDKRPQNETVEADVYLWAGDDDLLAEDPWELEVFEKEKLEDWLDLFGGMELVGEDEE</sequence>
<evidence type="ECO:0000313" key="1">
    <source>
        <dbReference type="EMBL" id="KAI6081056.1"/>
    </source>
</evidence>
<evidence type="ECO:0000313" key="2">
    <source>
        <dbReference type="Proteomes" id="UP001497680"/>
    </source>
</evidence>
<keyword evidence="2" id="KW-1185">Reference proteome</keyword>
<comment type="caution">
    <text evidence="1">The sequence shown here is derived from an EMBL/GenBank/DDBJ whole genome shotgun (WGS) entry which is preliminary data.</text>
</comment>